<evidence type="ECO:0000256" key="4">
    <source>
        <dbReference type="ARBA" id="ARBA00022801"/>
    </source>
</evidence>
<protein>
    <submittedName>
        <fullName evidence="9">Uracil-DNA glycosylase</fullName>
        <ecNumber evidence="9">3.2.2.27</ecNumber>
    </submittedName>
</protein>
<sequence length="192" mass="22179">MDSRFVPVIWTEDKIPFEAESYLECEVCTAKSRIIWGEGNPKAPIIIILDNPGARENKDGQDYVCGTRATLQLALNQINLSADNVYITYLLKCRPQGSYNKEKARSFSKPFLEKQIEAIQPRFIVCLGDVVVQWMFDNKDAHVKDLRGKWHVMMGFSTMVSYHPLAVRRRPNLMKQFMEDFEMLSQRLIGDI</sequence>
<dbReference type="CDD" id="cd10030">
    <property type="entry name" value="UDG-F4_TTUDGA_SPO1dp_like"/>
    <property type="match status" value="1"/>
</dbReference>
<organism evidence="9 10">
    <name type="scientific">Candidatus Clostridium stratigraminis</name>
    <dbReference type="NCBI Taxonomy" id="3381661"/>
    <lineage>
        <taxon>Bacteria</taxon>
        <taxon>Bacillati</taxon>
        <taxon>Bacillota</taxon>
        <taxon>Clostridia</taxon>
        <taxon>Eubacteriales</taxon>
        <taxon>Clostridiaceae</taxon>
        <taxon>Clostridium</taxon>
    </lineage>
</organism>
<dbReference type="EMBL" id="JBJHZZ010000009">
    <property type="protein sequence ID" value="MFL0247758.1"/>
    <property type="molecule type" value="Genomic_DNA"/>
</dbReference>
<evidence type="ECO:0000313" key="10">
    <source>
        <dbReference type="Proteomes" id="UP001623591"/>
    </source>
</evidence>
<keyword evidence="6" id="KW-0411">Iron-sulfur</keyword>
<evidence type="ECO:0000256" key="1">
    <source>
        <dbReference type="ARBA" id="ARBA00022485"/>
    </source>
</evidence>
<dbReference type="SMART" id="SM00987">
    <property type="entry name" value="UreE_C"/>
    <property type="match status" value="1"/>
</dbReference>
<evidence type="ECO:0000256" key="3">
    <source>
        <dbReference type="ARBA" id="ARBA00022763"/>
    </source>
</evidence>
<accession>A0ABW8T5M1</accession>
<proteinExistence type="predicted"/>
<dbReference type="SUPFAM" id="SSF52141">
    <property type="entry name" value="Uracil-DNA glycosylase-like"/>
    <property type="match status" value="1"/>
</dbReference>
<gene>
    <name evidence="9" type="ORF">ACJDUG_12330</name>
</gene>
<keyword evidence="10" id="KW-1185">Reference proteome</keyword>
<dbReference type="RefSeq" id="WP_406770190.1">
    <property type="nucleotide sequence ID" value="NZ_JBJHZZ010000009.1"/>
</dbReference>
<keyword evidence="3" id="KW-0227">DNA damage</keyword>
<dbReference type="InterPro" id="IPR005122">
    <property type="entry name" value="Uracil-DNA_glycosylase-like"/>
</dbReference>
<evidence type="ECO:0000259" key="8">
    <source>
        <dbReference type="SMART" id="SM00986"/>
    </source>
</evidence>
<dbReference type="PANTHER" id="PTHR33693">
    <property type="entry name" value="TYPE-5 URACIL-DNA GLYCOSYLASE"/>
    <property type="match status" value="1"/>
</dbReference>
<dbReference type="Gene3D" id="3.40.470.10">
    <property type="entry name" value="Uracil-DNA glycosylase-like domain"/>
    <property type="match status" value="1"/>
</dbReference>
<dbReference type="InterPro" id="IPR036895">
    <property type="entry name" value="Uracil-DNA_glycosylase-like_sf"/>
</dbReference>
<evidence type="ECO:0000256" key="2">
    <source>
        <dbReference type="ARBA" id="ARBA00022723"/>
    </source>
</evidence>
<keyword evidence="5" id="KW-0408">Iron</keyword>
<dbReference type="EC" id="3.2.2.27" evidence="9"/>
<dbReference type="SMART" id="SM00986">
    <property type="entry name" value="UDG"/>
    <property type="match status" value="1"/>
</dbReference>
<evidence type="ECO:0000313" key="9">
    <source>
        <dbReference type="EMBL" id="MFL0247758.1"/>
    </source>
</evidence>
<reference evidence="9 10" key="1">
    <citation type="submission" date="2024-11" db="EMBL/GenBank/DDBJ databases">
        <authorList>
            <person name="Heng Y.C."/>
            <person name="Lim A.C.H."/>
            <person name="Lee J.K.Y."/>
            <person name="Kittelmann S."/>
        </authorList>
    </citation>
    <scope>NUCLEOTIDE SEQUENCE [LARGE SCALE GENOMIC DNA]</scope>
    <source>
        <strain evidence="9 10">WILCCON 0185</strain>
    </source>
</reference>
<name>A0ABW8T5M1_9CLOT</name>
<keyword evidence="9" id="KW-0326">Glycosidase</keyword>
<keyword evidence="2" id="KW-0479">Metal-binding</keyword>
<dbReference type="InterPro" id="IPR051536">
    <property type="entry name" value="UDG_Type-4/5"/>
</dbReference>
<dbReference type="GO" id="GO:0004844">
    <property type="term" value="F:uracil DNA N-glycosylase activity"/>
    <property type="evidence" value="ECO:0007669"/>
    <property type="project" value="UniProtKB-EC"/>
</dbReference>
<dbReference type="Pfam" id="PF03167">
    <property type="entry name" value="UDG"/>
    <property type="match status" value="1"/>
</dbReference>
<keyword evidence="4 9" id="KW-0378">Hydrolase</keyword>
<feature type="domain" description="Uracil-DNA glycosylase-like" evidence="8">
    <location>
        <begin position="36"/>
        <end position="182"/>
    </location>
</feature>
<dbReference type="PANTHER" id="PTHR33693:SF1">
    <property type="entry name" value="TYPE-4 URACIL-DNA GLYCOSYLASE"/>
    <property type="match status" value="1"/>
</dbReference>
<keyword evidence="7" id="KW-0234">DNA repair</keyword>
<evidence type="ECO:0000256" key="6">
    <source>
        <dbReference type="ARBA" id="ARBA00023014"/>
    </source>
</evidence>
<evidence type="ECO:0000256" key="7">
    <source>
        <dbReference type="ARBA" id="ARBA00023204"/>
    </source>
</evidence>
<dbReference type="Proteomes" id="UP001623591">
    <property type="component" value="Unassembled WGS sequence"/>
</dbReference>
<keyword evidence="1" id="KW-0004">4Fe-4S</keyword>
<comment type="caution">
    <text evidence="9">The sequence shown here is derived from an EMBL/GenBank/DDBJ whole genome shotgun (WGS) entry which is preliminary data.</text>
</comment>
<evidence type="ECO:0000256" key="5">
    <source>
        <dbReference type="ARBA" id="ARBA00023004"/>
    </source>
</evidence>